<dbReference type="Proteomes" id="UP000789405">
    <property type="component" value="Unassembled WGS sequence"/>
</dbReference>
<evidence type="ECO:0000256" key="1">
    <source>
        <dbReference type="SAM" id="MobiDB-lite"/>
    </source>
</evidence>
<evidence type="ECO:0000313" key="3">
    <source>
        <dbReference type="Proteomes" id="UP000789405"/>
    </source>
</evidence>
<evidence type="ECO:0000313" key="2">
    <source>
        <dbReference type="EMBL" id="CAG8449362.1"/>
    </source>
</evidence>
<sequence>MIKEIKNSKNTESDEIKPTKTINKRGATEIDKITNKDKQMKTPIMKTPRMTMITQKKRLVTHYRQAKAPLAVVPNIIAKLEMTALEIVTQ</sequence>
<proteinExistence type="predicted"/>
<reference evidence="2" key="1">
    <citation type="submission" date="2021-06" db="EMBL/GenBank/DDBJ databases">
        <authorList>
            <person name="Kallberg Y."/>
            <person name="Tangrot J."/>
            <person name="Rosling A."/>
        </authorList>
    </citation>
    <scope>NUCLEOTIDE SEQUENCE</scope>
    <source>
        <strain evidence="2">MA453B</strain>
    </source>
</reference>
<dbReference type="EMBL" id="CAJVPY010000092">
    <property type="protein sequence ID" value="CAG8449362.1"/>
    <property type="molecule type" value="Genomic_DNA"/>
</dbReference>
<feature type="region of interest" description="Disordered" evidence="1">
    <location>
        <begin position="1"/>
        <end position="25"/>
    </location>
</feature>
<protein>
    <submittedName>
        <fullName evidence="2">23538_t:CDS:1</fullName>
    </submittedName>
</protein>
<gene>
    <name evidence="2" type="ORF">DERYTH_LOCUS422</name>
</gene>
<feature type="compositionally biased region" description="Basic and acidic residues" evidence="1">
    <location>
        <begin position="1"/>
        <end position="18"/>
    </location>
</feature>
<comment type="caution">
    <text evidence="2">The sequence shown here is derived from an EMBL/GenBank/DDBJ whole genome shotgun (WGS) entry which is preliminary data.</text>
</comment>
<accession>A0A9N8VB26</accession>
<organism evidence="2 3">
    <name type="scientific">Dentiscutata erythropus</name>
    <dbReference type="NCBI Taxonomy" id="1348616"/>
    <lineage>
        <taxon>Eukaryota</taxon>
        <taxon>Fungi</taxon>
        <taxon>Fungi incertae sedis</taxon>
        <taxon>Mucoromycota</taxon>
        <taxon>Glomeromycotina</taxon>
        <taxon>Glomeromycetes</taxon>
        <taxon>Diversisporales</taxon>
        <taxon>Gigasporaceae</taxon>
        <taxon>Dentiscutata</taxon>
    </lineage>
</organism>
<keyword evidence="3" id="KW-1185">Reference proteome</keyword>
<dbReference type="AlphaFoldDB" id="A0A9N8VB26"/>
<name>A0A9N8VB26_9GLOM</name>